<evidence type="ECO:0000256" key="1">
    <source>
        <dbReference type="ARBA" id="ARBA00004586"/>
    </source>
</evidence>
<name>A0A8E2JUX9_9PEZI</name>
<evidence type="ECO:0000256" key="2">
    <source>
        <dbReference type="ARBA" id="ARBA00004653"/>
    </source>
</evidence>
<gene>
    <name evidence="13" type="ORF">AOQ84DRAFT_362352</name>
</gene>
<evidence type="ECO:0000256" key="6">
    <source>
        <dbReference type="ARBA" id="ARBA00022824"/>
    </source>
</evidence>
<dbReference type="Pfam" id="PF12349">
    <property type="entry name" value="Sterol-sensing"/>
    <property type="match status" value="1"/>
</dbReference>
<evidence type="ECO:0000259" key="12">
    <source>
        <dbReference type="PROSITE" id="PS50156"/>
    </source>
</evidence>
<dbReference type="AlphaFoldDB" id="A0A8E2JUX9"/>
<dbReference type="GO" id="GO:0032934">
    <property type="term" value="F:sterol binding"/>
    <property type="evidence" value="ECO:0007669"/>
    <property type="project" value="InterPro"/>
</dbReference>
<evidence type="ECO:0000256" key="10">
    <source>
        <dbReference type="ARBA" id="ARBA00023180"/>
    </source>
</evidence>
<evidence type="ECO:0000256" key="8">
    <source>
        <dbReference type="ARBA" id="ARBA00023034"/>
    </source>
</evidence>
<organism evidence="13 14">
    <name type="scientific">Glonium stellatum</name>
    <dbReference type="NCBI Taxonomy" id="574774"/>
    <lineage>
        <taxon>Eukaryota</taxon>
        <taxon>Fungi</taxon>
        <taxon>Dikarya</taxon>
        <taxon>Ascomycota</taxon>
        <taxon>Pezizomycotina</taxon>
        <taxon>Dothideomycetes</taxon>
        <taxon>Pleosporomycetidae</taxon>
        <taxon>Gloniales</taxon>
        <taxon>Gloniaceae</taxon>
        <taxon>Glonium</taxon>
    </lineage>
</organism>
<dbReference type="GO" id="GO:0005789">
    <property type="term" value="C:endoplasmic reticulum membrane"/>
    <property type="evidence" value="ECO:0007669"/>
    <property type="project" value="UniProtKB-SubCell"/>
</dbReference>
<dbReference type="GO" id="GO:0032933">
    <property type="term" value="P:SREBP signaling pathway"/>
    <property type="evidence" value="ECO:0007669"/>
    <property type="project" value="InterPro"/>
</dbReference>
<feature type="transmembrane region" description="Helical" evidence="11">
    <location>
        <begin position="41"/>
        <end position="62"/>
    </location>
</feature>
<protein>
    <recommendedName>
        <fullName evidence="12">SSD domain-containing protein</fullName>
    </recommendedName>
</protein>
<comment type="subcellular location">
    <subcellularLocation>
        <location evidence="1">Endoplasmic reticulum membrane</location>
    </subcellularLocation>
    <subcellularLocation>
        <location evidence="2">Golgi apparatus membrane</location>
        <topology evidence="2">Multi-pass membrane protein</topology>
    </subcellularLocation>
</comment>
<evidence type="ECO:0000256" key="5">
    <source>
        <dbReference type="ARBA" id="ARBA00022737"/>
    </source>
</evidence>
<feature type="transmembrane region" description="Helical" evidence="11">
    <location>
        <begin position="595"/>
        <end position="617"/>
    </location>
</feature>
<evidence type="ECO:0000256" key="4">
    <source>
        <dbReference type="ARBA" id="ARBA00022692"/>
    </source>
</evidence>
<keyword evidence="6" id="KW-0256">Endoplasmic reticulum</keyword>
<dbReference type="GO" id="GO:0000139">
    <property type="term" value="C:Golgi membrane"/>
    <property type="evidence" value="ECO:0007669"/>
    <property type="project" value="UniProtKB-SubCell"/>
</dbReference>
<dbReference type="GO" id="GO:0045540">
    <property type="term" value="P:regulation of cholesterol biosynthetic process"/>
    <property type="evidence" value="ECO:0007669"/>
    <property type="project" value="TreeGrafter"/>
</dbReference>
<sequence>MIWYILYPFRGEKQQVDELIHVKSTTEPPQLALTHPIPRHWLLSILLSVAIAVLFCYPVLFLDKSPADTGLYNLPHHVWTSATEFEGNPNTRADVEMRQIWVHGDYMKALDRRVLREALRVQNALIADGFNEDMTSQISNTRTQGSKGSDASVPFPNGCTPPSFQTLSWGFHSPLMYWNCSSDAIESDPDILSTINRHSMRRSFLNFTLRPTSVFAGKSFAGNELLAADALVITLFDQTGSGVGKTWELRSMELARNTSELWSLYPEDGRAVRSQLYEFRFKPMSLNDDFLLAVAYFIMAVYVLMSISILASFTICGMLKINLARIPHEAYPFVILVIGLENMFRLINAVLSNPPEMPTVHRIGNALGKVGHLSLAAAGQNLFILWVLSRIVSPGVAAFCAFAAVALVFDFVFHLTFFVAVLSVDVQRMELQDSLDRINLTWPPTKNLRQERQSWIEAMRQGKLPFTTRIAGSTVIISFVLALNWHFFDNDNPAFSFRRIMNHIRATKSNLSSTVRLQHPLPPINQARTAAEWLRMQDHDTAKELIMFIKPSAYSFIARVYDPLLIVLKGAGGRYGRNEPESFLIVIRQLAEQHFFPVALVVVFTIAFVTLLMNYLLWNELPKEPEDGDNEQRRLAVSSLPKSHNLDVVWLKTCGKGHLISISLDRLTSIWLYDRNRGYTNTLLRTGSMTPSLWPIVASSIDDSGNWLALCTRNGRVAFWSLTERRFILYPIIELRGQLPVFFSFASIHLREHTRLSLIVITRDGCLTEVIFPSGQLTTHQIPQNEILSATLLTRTKSQTCVISASKSGDMHMSTITPMGDWASGMLAGFGSYMLPDEKFARVTSVLGVPGLSVILAVRSCAVDMIDMQSQTLIHTFKTKRVKVKPKGSLRILHSQYRACHHCGAPAVHSLSIMYTERETGSFVMQTYQLTETPSSQICLRPSSENKSLVCQSLKSATESWHLLENPGTWEATQVQSVIGIRKRHSTPLPSSSSSGVETNYFCTSPGPSGNALKQRKRDGHPTKSLVSLGTARTGDGMELIVEPDDWEAWTMSTSGEVHTTPLLRNDLFVTSPGPMAQLGKRSVAVGFGYDVKIITLSGHERFEEGMDEYEDPAVAPKWRMRRGIGRK</sequence>
<dbReference type="InterPro" id="IPR036322">
    <property type="entry name" value="WD40_repeat_dom_sf"/>
</dbReference>
<dbReference type="InterPro" id="IPR053958">
    <property type="entry name" value="HMGCR/SNAP/NPC1-like_SSD"/>
</dbReference>
<keyword evidence="4 11" id="KW-0812">Transmembrane</keyword>
<feature type="transmembrane region" description="Helical" evidence="11">
    <location>
        <begin position="372"/>
        <end position="389"/>
    </location>
</feature>
<evidence type="ECO:0000256" key="7">
    <source>
        <dbReference type="ARBA" id="ARBA00022989"/>
    </source>
</evidence>
<evidence type="ECO:0000313" key="13">
    <source>
        <dbReference type="EMBL" id="OCL10514.1"/>
    </source>
</evidence>
<keyword evidence="3" id="KW-0853">WD repeat</keyword>
<evidence type="ECO:0000256" key="11">
    <source>
        <dbReference type="SAM" id="Phobius"/>
    </source>
</evidence>
<dbReference type="InterPro" id="IPR000731">
    <property type="entry name" value="SSD"/>
</dbReference>
<feature type="domain" description="SSD" evidence="12">
    <location>
        <begin position="299"/>
        <end position="424"/>
    </location>
</feature>
<evidence type="ECO:0000313" key="14">
    <source>
        <dbReference type="Proteomes" id="UP000250140"/>
    </source>
</evidence>
<dbReference type="PANTHER" id="PTHR46378:SF1">
    <property type="entry name" value="STEROL REGULATORY ELEMENT-BINDING PROTEIN CLEAVAGE-ACTIVATING PROTEIN"/>
    <property type="match status" value="1"/>
</dbReference>
<evidence type="ECO:0000256" key="3">
    <source>
        <dbReference type="ARBA" id="ARBA00022574"/>
    </source>
</evidence>
<dbReference type="OrthoDB" id="1914839at2759"/>
<dbReference type="GO" id="GO:0032936">
    <property type="term" value="C:SREBP-SCAP complex"/>
    <property type="evidence" value="ECO:0007669"/>
    <property type="project" value="TreeGrafter"/>
</dbReference>
<dbReference type="PROSITE" id="PS50156">
    <property type="entry name" value="SSD"/>
    <property type="match status" value="1"/>
</dbReference>
<feature type="transmembrane region" description="Helical" evidence="11">
    <location>
        <begin position="290"/>
        <end position="310"/>
    </location>
</feature>
<feature type="transmembrane region" description="Helical" evidence="11">
    <location>
        <begin position="470"/>
        <end position="488"/>
    </location>
</feature>
<proteinExistence type="predicted"/>
<feature type="transmembrane region" description="Helical" evidence="11">
    <location>
        <begin position="395"/>
        <end position="422"/>
    </location>
</feature>
<dbReference type="Proteomes" id="UP000250140">
    <property type="component" value="Unassembled WGS sequence"/>
</dbReference>
<evidence type="ECO:0000256" key="9">
    <source>
        <dbReference type="ARBA" id="ARBA00023136"/>
    </source>
</evidence>
<keyword evidence="7 11" id="KW-1133">Transmembrane helix</keyword>
<dbReference type="InterPro" id="IPR030225">
    <property type="entry name" value="SCAP"/>
</dbReference>
<reference evidence="13 14" key="1">
    <citation type="journal article" date="2016" name="Nat. Commun.">
        <title>Ectomycorrhizal ecology is imprinted in the genome of the dominant symbiotic fungus Cenococcum geophilum.</title>
        <authorList>
            <consortium name="DOE Joint Genome Institute"/>
            <person name="Peter M."/>
            <person name="Kohler A."/>
            <person name="Ohm R.A."/>
            <person name="Kuo A."/>
            <person name="Krutzmann J."/>
            <person name="Morin E."/>
            <person name="Arend M."/>
            <person name="Barry K.W."/>
            <person name="Binder M."/>
            <person name="Choi C."/>
            <person name="Clum A."/>
            <person name="Copeland A."/>
            <person name="Grisel N."/>
            <person name="Haridas S."/>
            <person name="Kipfer T."/>
            <person name="LaButti K."/>
            <person name="Lindquist E."/>
            <person name="Lipzen A."/>
            <person name="Maire R."/>
            <person name="Meier B."/>
            <person name="Mihaltcheva S."/>
            <person name="Molinier V."/>
            <person name="Murat C."/>
            <person name="Poggeler S."/>
            <person name="Quandt C.A."/>
            <person name="Sperisen C."/>
            <person name="Tritt A."/>
            <person name="Tisserant E."/>
            <person name="Crous P.W."/>
            <person name="Henrissat B."/>
            <person name="Nehls U."/>
            <person name="Egli S."/>
            <person name="Spatafora J.W."/>
            <person name="Grigoriev I.V."/>
            <person name="Martin F.M."/>
        </authorList>
    </citation>
    <scope>NUCLEOTIDE SEQUENCE [LARGE SCALE GENOMIC DNA]</scope>
    <source>
        <strain evidence="13 14">CBS 207.34</strain>
    </source>
</reference>
<keyword evidence="8" id="KW-0333">Golgi apparatus</keyword>
<keyword evidence="10" id="KW-0325">Glycoprotein</keyword>
<keyword evidence="14" id="KW-1185">Reference proteome</keyword>
<dbReference type="SUPFAM" id="SSF50978">
    <property type="entry name" value="WD40 repeat-like"/>
    <property type="match status" value="1"/>
</dbReference>
<keyword evidence="5" id="KW-0677">Repeat</keyword>
<keyword evidence="9 11" id="KW-0472">Membrane</keyword>
<dbReference type="PANTHER" id="PTHR46378">
    <property type="entry name" value="STEROL REGULATORY ELEMENT-BINDING PROTEIN CLEAVAGE-ACTIVATING PROTEIN"/>
    <property type="match status" value="1"/>
</dbReference>
<dbReference type="EMBL" id="KV749232">
    <property type="protein sequence ID" value="OCL10514.1"/>
    <property type="molecule type" value="Genomic_DNA"/>
</dbReference>
<accession>A0A8E2JUX9</accession>